<feature type="region of interest" description="Disordered" evidence="10">
    <location>
        <begin position="1102"/>
        <end position="1126"/>
    </location>
</feature>
<evidence type="ECO:0000256" key="3">
    <source>
        <dbReference type="ARBA" id="ARBA00021529"/>
    </source>
</evidence>
<dbReference type="Proteomes" id="UP000241107">
    <property type="component" value="Unassembled WGS sequence"/>
</dbReference>
<evidence type="ECO:0000256" key="2">
    <source>
        <dbReference type="ARBA" id="ARBA00008174"/>
    </source>
</evidence>
<keyword evidence="6" id="KW-0234">DNA repair</keyword>
<dbReference type="VEuPathDB" id="FungiDB:C7M61_000623"/>
<evidence type="ECO:0000256" key="8">
    <source>
        <dbReference type="ARBA" id="ARBA00023254"/>
    </source>
</evidence>
<dbReference type="InterPro" id="IPR006906">
    <property type="entry name" value="Timeless_N"/>
</dbReference>
<evidence type="ECO:0000256" key="1">
    <source>
        <dbReference type="ARBA" id="ARBA00004123"/>
    </source>
</evidence>
<dbReference type="GO" id="GO:0043111">
    <property type="term" value="P:replication fork arrest"/>
    <property type="evidence" value="ECO:0007669"/>
    <property type="project" value="TreeGrafter"/>
</dbReference>
<dbReference type="GO" id="GO:0003677">
    <property type="term" value="F:DNA binding"/>
    <property type="evidence" value="ECO:0007669"/>
    <property type="project" value="TreeGrafter"/>
</dbReference>
<dbReference type="AlphaFoldDB" id="A0A2P7YYC5"/>
<gene>
    <name evidence="12" type="ORF">C7M61_000623</name>
</gene>
<dbReference type="RefSeq" id="XP_024715655.1">
    <property type="nucleotide sequence ID" value="XM_024856056.1"/>
</dbReference>
<keyword evidence="8" id="KW-0469">Meiosis</keyword>
<dbReference type="PANTHER" id="PTHR22940:SF4">
    <property type="entry name" value="PROTEIN TIMELESS HOMOLOG"/>
    <property type="match status" value="1"/>
</dbReference>
<evidence type="ECO:0000256" key="4">
    <source>
        <dbReference type="ARBA" id="ARBA00022763"/>
    </source>
</evidence>
<evidence type="ECO:0000313" key="13">
    <source>
        <dbReference type="Proteomes" id="UP000241107"/>
    </source>
</evidence>
<evidence type="ECO:0000313" key="12">
    <source>
        <dbReference type="EMBL" id="PSK40956.1"/>
    </source>
</evidence>
<evidence type="ECO:0000256" key="7">
    <source>
        <dbReference type="ARBA" id="ARBA00023242"/>
    </source>
</evidence>
<dbReference type="GeneID" id="36564016"/>
<keyword evidence="9" id="KW-0131">Cell cycle</keyword>
<dbReference type="GO" id="GO:0051321">
    <property type="term" value="P:meiotic cell cycle"/>
    <property type="evidence" value="ECO:0007669"/>
    <property type="project" value="UniProtKB-KW"/>
</dbReference>
<comment type="subcellular location">
    <subcellularLocation>
        <location evidence="1">Nucleus</location>
    </subcellularLocation>
</comment>
<dbReference type="InterPro" id="IPR044998">
    <property type="entry name" value="Timeless"/>
</dbReference>
<comment type="similarity">
    <text evidence="2">Belongs to the timeless family.</text>
</comment>
<keyword evidence="13" id="KW-1185">Reference proteome</keyword>
<dbReference type="Pfam" id="PF04821">
    <property type="entry name" value="TIMELESS"/>
    <property type="match status" value="1"/>
</dbReference>
<dbReference type="GO" id="GO:0031298">
    <property type="term" value="C:replication fork protection complex"/>
    <property type="evidence" value="ECO:0007669"/>
    <property type="project" value="TreeGrafter"/>
</dbReference>
<dbReference type="GO" id="GO:0000076">
    <property type="term" value="P:DNA replication checkpoint signaling"/>
    <property type="evidence" value="ECO:0007669"/>
    <property type="project" value="TreeGrafter"/>
</dbReference>
<sequence>MDDYREDEELNDFIVSEDENKPDETQKENEEPESPKVDRIADLTSSLKVHESYTSKVLRAHISVLTSALGGPDHSTEEGLYKLGHDALACLKDIKRWLRSVDEKNNSFDVALACADSGLVTNDLTVILCQWFKPTSDKIRKTKAVEKIMLSSLELLVLLTWPIDINRQTLKKDYTARTNARRAQLAYKYHILNYKLGLTLKAVISLGLNALKTPKEDREPRDVNILRLILFFIRNVLFIEPLPPSKAPKGFTNSADLPNGMSAEDINTGSVLAAFEKHKVLLFLTSIAHSVGSNLSDESFGQAVMECLSLIIKGINVDALFSVSQHHVAPHSTGQSTTEAAPASSAAGLQLQDLLKEEDKRKKIQKNSISTRHGRFGTLLSIRAPDDSGYYTVSGQEALNSTHTTLDKLDRTKKWHKMSTFKYDSNAYLLKSQVHLNLSSQLILTRFVNELMVSGCFNNLLRFVGQILTSASNESTLGRAGILDAVDGHELASYFITVAWFLRYKRLRHSHYLKNNKTPTEDEDRLDYGSVGEALSEINFILLISYFRSAFDSKDHDSLHIAMICFREMLLISHTIFTKARSQREIELASEEDVDEDRELAEGIIRKLFSQKQFLDVIVNIPKKASKHSPEYLSVVVSVVHILLKSFESLANEDVKLFIKTRRKMSKLGRKGGLNQDMDKQHWHLIDKDSEDEDDDAEIRYITQERKLDFKNTEVRFFHSDTVDTHIQYLSKFEDLTREEIKRGLSFFHRLFVVRKDFSALYRLDFMNTIFRLRAFLPRQSSIRHHVEDFIVYFMKKFKTSIDRFPGALELLFPRFENSELKCYLSTGDLDTSSIKTLDSVAVGRSSYFADDVRQPKEAPLLEFIDKTKLLDEKISIIVYQMLKRNNAAKILKFVTGELDRIAALKNQGVSLVALRLTLANRRLVITDSLLRLLLESIGFECAFVLNDETILKPEVTANELGDVKELINKWISFHEGYSGDLEPFLDQIREIVFSTEQLNFGAQAYSNLRIGAPFDELLATSLELDDDQIKKVIGLAKRKEFDEAYQLNRYAEDKDFDPENDNNEVELNLDDISDEDAQPQKSRKRRNKKFVSLDDLDDEATVTQKSSRRRRRAVPNLDVDSDSELGISKSAELVHDSDDDSDDEKVQTFFEREEKLRQLIQETGGVLQKEQLELFKESWQKIISSDSSSQIKEAIQSASKLFVDENEDEEETGVGLQIDTPLTSTGGESVESDEELAPSRKRRVLDDEDLREQ</sequence>
<evidence type="ECO:0000256" key="9">
    <source>
        <dbReference type="ARBA" id="ARBA00023306"/>
    </source>
</evidence>
<keyword evidence="7" id="KW-0539">Nucleus</keyword>
<accession>A0A2P7YYC5</accession>
<proteinExistence type="inferred from homology"/>
<protein>
    <recommendedName>
        <fullName evidence="3">Topoisomerase 1-associated factor 1</fullName>
    </recommendedName>
</protein>
<feature type="compositionally biased region" description="Acidic residues" evidence="10">
    <location>
        <begin position="1"/>
        <end position="17"/>
    </location>
</feature>
<reference evidence="12 13" key="1">
    <citation type="submission" date="2018-03" db="EMBL/GenBank/DDBJ databases">
        <title>Candida pseudohaemulonii genome assembly and annotation.</title>
        <authorList>
            <person name="Munoz J.F."/>
            <person name="Gade L.G."/>
            <person name="Chow N.A."/>
            <person name="Litvintseva A.P."/>
            <person name="Loparev V.N."/>
            <person name="Cuomo C.A."/>
        </authorList>
    </citation>
    <scope>NUCLEOTIDE SEQUENCE [LARGE SCALE GENOMIC DNA]</scope>
    <source>
        <strain evidence="12 13">B12108</strain>
    </source>
</reference>
<dbReference type="EMBL" id="PYFQ01000001">
    <property type="protein sequence ID" value="PSK40956.1"/>
    <property type="molecule type" value="Genomic_DNA"/>
</dbReference>
<dbReference type="OrthoDB" id="310853at2759"/>
<dbReference type="STRING" id="418784.A0A2P7YYC5"/>
<feature type="region of interest" description="Disordered" evidence="10">
    <location>
        <begin position="1"/>
        <end position="37"/>
    </location>
</feature>
<dbReference type="GO" id="GO:0006281">
    <property type="term" value="P:DNA repair"/>
    <property type="evidence" value="ECO:0007669"/>
    <property type="project" value="UniProtKB-KW"/>
</dbReference>
<evidence type="ECO:0000256" key="5">
    <source>
        <dbReference type="ARBA" id="ARBA00022880"/>
    </source>
</evidence>
<feature type="compositionally biased region" description="Basic and acidic residues" evidence="10">
    <location>
        <begin position="18"/>
        <end position="37"/>
    </location>
</feature>
<comment type="caution">
    <text evidence="12">The sequence shown here is derived from an EMBL/GenBank/DDBJ whole genome shotgun (WGS) entry which is preliminary data.</text>
</comment>
<keyword evidence="4" id="KW-0227">DNA damage</keyword>
<evidence type="ECO:0000259" key="11">
    <source>
        <dbReference type="Pfam" id="PF04821"/>
    </source>
</evidence>
<dbReference type="PANTHER" id="PTHR22940">
    <property type="entry name" value="TIMEOUT/TIMELESS-2"/>
    <property type="match status" value="1"/>
</dbReference>
<organism evidence="12 13">
    <name type="scientific">Candidozyma pseudohaemuli</name>
    <dbReference type="NCBI Taxonomy" id="418784"/>
    <lineage>
        <taxon>Eukaryota</taxon>
        <taxon>Fungi</taxon>
        <taxon>Dikarya</taxon>
        <taxon>Ascomycota</taxon>
        <taxon>Saccharomycotina</taxon>
        <taxon>Pichiomycetes</taxon>
        <taxon>Metschnikowiaceae</taxon>
        <taxon>Candidozyma</taxon>
    </lineage>
</organism>
<keyword evidence="5" id="KW-0236">DNA replication inhibitor</keyword>
<feature type="domain" description="Timeless N-terminal" evidence="11">
    <location>
        <begin position="81"/>
        <end position="382"/>
    </location>
</feature>
<name>A0A2P7YYC5_9ASCO</name>
<feature type="compositionally biased region" description="Acidic residues" evidence="10">
    <location>
        <begin position="1055"/>
        <end position="1078"/>
    </location>
</feature>
<feature type="region of interest" description="Disordered" evidence="10">
    <location>
        <begin position="1203"/>
        <end position="1254"/>
    </location>
</feature>
<evidence type="ECO:0000256" key="6">
    <source>
        <dbReference type="ARBA" id="ARBA00023204"/>
    </source>
</evidence>
<evidence type="ECO:0000256" key="10">
    <source>
        <dbReference type="SAM" id="MobiDB-lite"/>
    </source>
</evidence>
<feature type="region of interest" description="Disordered" evidence="10">
    <location>
        <begin position="1053"/>
        <end position="1090"/>
    </location>
</feature>